<dbReference type="Proteomes" id="UP000439550">
    <property type="component" value="Unassembled WGS sequence"/>
</dbReference>
<dbReference type="EMBL" id="WITJ01000011">
    <property type="protein sequence ID" value="MQW39985.1"/>
    <property type="molecule type" value="Genomic_DNA"/>
</dbReference>
<reference evidence="2 3" key="1">
    <citation type="submission" date="2019-10" db="EMBL/GenBank/DDBJ databases">
        <authorList>
            <person name="Dong K."/>
        </authorList>
    </citation>
    <scope>NUCLEOTIDE SEQUENCE [LARGE SCALE GENOMIC DNA]</scope>
    <source>
        <strain evidence="2 3">DSM 28960</strain>
    </source>
</reference>
<feature type="transmembrane region" description="Helical" evidence="1">
    <location>
        <begin position="6"/>
        <end position="26"/>
    </location>
</feature>
<evidence type="ECO:0000313" key="2">
    <source>
        <dbReference type="EMBL" id="MQW39985.1"/>
    </source>
</evidence>
<dbReference type="AlphaFoldDB" id="A0A7X2D2E3"/>
<dbReference type="Gene3D" id="2.40.50.140">
    <property type="entry name" value="Nucleic acid-binding proteins"/>
    <property type="match status" value="1"/>
</dbReference>
<proteinExistence type="predicted"/>
<dbReference type="InterPro" id="IPR012340">
    <property type="entry name" value="NA-bd_OB-fold"/>
</dbReference>
<dbReference type="OrthoDB" id="2242711at2"/>
<keyword evidence="3" id="KW-1185">Reference proteome</keyword>
<evidence type="ECO:0000256" key="1">
    <source>
        <dbReference type="SAM" id="Phobius"/>
    </source>
</evidence>
<gene>
    <name evidence="2" type="ORF">GHI93_08600</name>
</gene>
<organism evidence="2 3">
    <name type="scientific">Lactococcus hircilactis</name>
    <dbReference type="NCBI Taxonomy" id="1494462"/>
    <lineage>
        <taxon>Bacteria</taxon>
        <taxon>Bacillati</taxon>
        <taxon>Bacillota</taxon>
        <taxon>Bacilli</taxon>
        <taxon>Lactobacillales</taxon>
        <taxon>Streptococcaceae</taxon>
        <taxon>Lactococcus</taxon>
    </lineage>
</organism>
<keyword evidence="1" id="KW-0812">Transmembrane</keyword>
<evidence type="ECO:0000313" key="3">
    <source>
        <dbReference type="Proteomes" id="UP000439550"/>
    </source>
</evidence>
<keyword evidence="1" id="KW-1133">Transmembrane helix</keyword>
<protein>
    <recommendedName>
        <fullName evidence="4">DUF1449 family protein</fullName>
    </recommendedName>
</protein>
<dbReference type="RefSeq" id="WP_153496652.1">
    <property type="nucleotide sequence ID" value="NZ_CAXYUY010000012.1"/>
</dbReference>
<comment type="caution">
    <text evidence="2">The sequence shown here is derived from an EMBL/GenBank/DDBJ whole genome shotgun (WGS) entry which is preliminary data.</text>
</comment>
<sequence>MSTIQLIFVVIIFVVIVLIIGTLFLLPGMAIFNKMTDKAYHADEKDLLTGTLTVGIASRTATGEVMTTFVTESRKTMPARLFIPNKAGIETLEKGASVLIVETKDGIAYVIPYEEMVF</sequence>
<accession>A0A7X2D2E3</accession>
<keyword evidence="1" id="KW-0472">Membrane</keyword>
<name>A0A7X2D2E3_9LACT</name>
<evidence type="ECO:0008006" key="4">
    <source>
        <dbReference type="Google" id="ProtNLM"/>
    </source>
</evidence>